<comment type="caution">
    <text evidence="1">The sequence shown here is derived from an EMBL/GenBank/DDBJ whole genome shotgun (WGS) entry which is preliminary data.</text>
</comment>
<organism evidence="1 2">
    <name type="scientific">Castellaniella daejeonensis</name>
    <dbReference type="NCBI Taxonomy" id="659013"/>
    <lineage>
        <taxon>Bacteria</taxon>
        <taxon>Pseudomonadati</taxon>
        <taxon>Pseudomonadota</taxon>
        <taxon>Betaproteobacteria</taxon>
        <taxon>Burkholderiales</taxon>
        <taxon>Alcaligenaceae</taxon>
        <taxon>Castellaniella</taxon>
    </lineage>
</organism>
<dbReference type="EMBL" id="BAAAFN010000020">
    <property type="protein sequence ID" value="GAA0237745.1"/>
    <property type="molecule type" value="Genomic_DNA"/>
</dbReference>
<sequence>MDETKRRFVQAALALPATLVLPACERTAPRPARIAGTFFSADEYRFVEAATARLIPGNREDPGAIEADIPLFIDLQLGGPYGRADRWYMEGPWAAGTAQQGYQLKQTPSELYRIAIAGIDAYCRRQYSGRAFAELSADRQDEILRNLEAGKIELGDVPAQAFFSVLWQNTQEGFLADPMYGGNRGFAGWKLIGFPGPRYNYVEEITQYGKPYPLPPVGILGRDGTRMRADI</sequence>
<reference evidence="2" key="1">
    <citation type="journal article" date="2019" name="Int. J. Syst. Evol. Microbiol.">
        <title>The Global Catalogue of Microorganisms (GCM) 10K type strain sequencing project: providing services to taxonomists for standard genome sequencing and annotation.</title>
        <authorList>
            <consortium name="The Broad Institute Genomics Platform"/>
            <consortium name="The Broad Institute Genome Sequencing Center for Infectious Disease"/>
            <person name="Wu L."/>
            <person name="Ma J."/>
        </authorList>
    </citation>
    <scope>NUCLEOTIDE SEQUENCE [LARGE SCALE GENOMIC DNA]</scope>
    <source>
        <strain evidence="2">JCM 16240</strain>
    </source>
</reference>
<dbReference type="Pfam" id="PF13618">
    <property type="entry name" value="Gluconate_2-dh3"/>
    <property type="match status" value="1"/>
</dbReference>
<dbReference type="RefSeq" id="WP_325127315.1">
    <property type="nucleotide sequence ID" value="NZ_BAAAFN010000020.1"/>
</dbReference>
<dbReference type="Proteomes" id="UP001501176">
    <property type="component" value="Unassembled WGS sequence"/>
</dbReference>
<evidence type="ECO:0000313" key="2">
    <source>
        <dbReference type="Proteomes" id="UP001501176"/>
    </source>
</evidence>
<dbReference type="InterPro" id="IPR027056">
    <property type="entry name" value="Gluconate_2DH_su3"/>
</dbReference>
<protein>
    <submittedName>
        <fullName evidence="1">Gluconate 2-dehydrogenase subunit 3 family protein</fullName>
    </submittedName>
</protein>
<keyword evidence="2" id="KW-1185">Reference proteome</keyword>
<gene>
    <name evidence="1" type="ORF">GCM10009125_28250</name>
</gene>
<name>A0ABP3DRB2_9BURK</name>
<accession>A0ABP3DRB2</accession>
<proteinExistence type="predicted"/>
<evidence type="ECO:0000313" key="1">
    <source>
        <dbReference type="EMBL" id="GAA0237745.1"/>
    </source>
</evidence>